<organism evidence="1 2">
    <name type="scientific">Myxococcus llanfairpwllgwyngyllgogerychwyrndrobwllllantysiliogogogochensis</name>
    <dbReference type="NCBI Taxonomy" id="2590453"/>
    <lineage>
        <taxon>Bacteria</taxon>
        <taxon>Pseudomonadati</taxon>
        <taxon>Myxococcota</taxon>
        <taxon>Myxococcia</taxon>
        <taxon>Myxococcales</taxon>
        <taxon>Cystobacterineae</taxon>
        <taxon>Myxococcaceae</taxon>
        <taxon>Myxococcus</taxon>
    </lineage>
</organism>
<dbReference type="AlphaFoldDB" id="A0A540WZH8"/>
<accession>A0A540WZH8</accession>
<dbReference type="OrthoDB" id="9812210at2"/>
<dbReference type="InterPro" id="IPR036388">
    <property type="entry name" value="WH-like_DNA-bd_sf"/>
</dbReference>
<keyword evidence="2" id="KW-1185">Reference proteome</keyword>
<dbReference type="Gene3D" id="1.25.40.10">
    <property type="entry name" value="Tetratricopeptide repeat domain"/>
    <property type="match status" value="1"/>
</dbReference>
<proteinExistence type="predicted"/>
<sequence length="406" mass="43758">MDVLVTVAARALREGDPLGALQRVALREDAPALALRGVAMAQLGEFPRALHLLKRAARAYGSGDVLARARCGVAEAEVALASRDFEGAELVLVEALRTFELHGDSENARYTRLLQARHALVLGRVDAAERLIAELDPRDAPAMHSTLARLLSFEVALRRGEIRSARTALEHARVAARNARIPALGAEVEHAARVLSIPAARVVVRGEARPVLLDEVESLLGSEHLVVDACRRVFRSGSRVVSLSTRPVLFALLRVLAEAWPGDASRDALVWHVFGARRVNASHRARLRVELGRLRTQSRDLVDIQATPRGFVLVPRRPVEVRVLTPPVEGADGAVLALLADGEHWSTSALALALGASQRTVQRALATLEEAGQVQGLGRGRARRWVAPPVSGFTTTLLLPTSGFPG</sequence>
<evidence type="ECO:0000313" key="1">
    <source>
        <dbReference type="EMBL" id="TQF14402.1"/>
    </source>
</evidence>
<evidence type="ECO:0000313" key="2">
    <source>
        <dbReference type="Proteomes" id="UP000315369"/>
    </source>
</evidence>
<dbReference type="InterPro" id="IPR036390">
    <property type="entry name" value="WH_DNA-bd_sf"/>
</dbReference>
<dbReference type="SUPFAM" id="SSF48452">
    <property type="entry name" value="TPR-like"/>
    <property type="match status" value="1"/>
</dbReference>
<dbReference type="SUPFAM" id="SSF46785">
    <property type="entry name" value="Winged helix' DNA-binding domain"/>
    <property type="match status" value="1"/>
</dbReference>
<comment type="caution">
    <text evidence="1">The sequence shown here is derived from an EMBL/GenBank/DDBJ whole genome shotgun (WGS) entry which is preliminary data.</text>
</comment>
<name>A0A540WZH8_9BACT</name>
<dbReference type="Gene3D" id="1.10.10.10">
    <property type="entry name" value="Winged helix-like DNA-binding domain superfamily/Winged helix DNA-binding domain"/>
    <property type="match status" value="1"/>
</dbReference>
<protein>
    <submittedName>
        <fullName evidence="1">HTH domain-containing protein</fullName>
    </submittedName>
</protein>
<gene>
    <name evidence="1" type="ORF">FJV41_19075</name>
</gene>
<dbReference type="RefSeq" id="WP_141643940.1">
    <property type="nucleotide sequence ID" value="NZ_VIFM01000070.1"/>
</dbReference>
<dbReference type="Proteomes" id="UP000315369">
    <property type="component" value="Unassembled WGS sequence"/>
</dbReference>
<dbReference type="InterPro" id="IPR011990">
    <property type="entry name" value="TPR-like_helical_dom_sf"/>
</dbReference>
<reference evidence="1 2" key="1">
    <citation type="submission" date="2019-06" db="EMBL/GenBank/DDBJ databases">
        <authorList>
            <person name="Livingstone P."/>
            <person name="Whitworth D."/>
        </authorList>
    </citation>
    <scope>NUCLEOTIDE SEQUENCE [LARGE SCALE GENOMIC DNA]</scope>
    <source>
        <strain evidence="1 2">AM401</strain>
    </source>
</reference>
<dbReference type="EMBL" id="VIFM01000070">
    <property type="protein sequence ID" value="TQF14402.1"/>
    <property type="molecule type" value="Genomic_DNA"/>
</dbReference>